<dbReference type="Gene3D" id="3.40.50.720">
    <property type="entry name" value="NAD(P)-binding Rossmann-like Domain"/>
    <property type="match status" value="2"/>
</dbReference>
<dbReference type="AlphaFoldDB" id="A0A2Z4AI90"/>
<dbReference type="GO" id="GO:0051287">
    <property type="term" value="F:NAD binding"/>
    <property type="evidence" value="ECO:0007669"/>
    <property type="project" value="InterPro"/>
</dbReference>
<dbReference type="SUPFAM" id="SSF52283">
    <property type="entry name" value="Formate/glycerate dehydrogenase catalytic domain-like"/>
    <property type="match status" value="1"/>
</dbReference>
<evidence type="ECO:0000313" key="4">
    <source>
        <dbReference type="EMBL" id="AWT59807.1"/>
    </source>
</evidence>
<proteinExistence type="predicted"/>
<dbReference type="PANTHER" id="PTHR43333">
    <property type="entry name" value="2-HACID_DH_C DOMAIN-CONTAINING PROTEIN"/>
    <property type="match status" value="1"/>
</dbReference>
<name>A0A2Z4AI90_9BACT</name>
<evidence type="ECO:0000313" key="5">
    <source>
        <dbReference type="Proteomes" id="UP000247465"/>
    </source>
</evidence>
<dbReference type="EC" id="1.1.1.29" evidence="4"/>
<dbReference type="Proteomes" id="UP000247465">
    <property type="component" value="Chromosome"/>
</dbReference>
<accession>A0A2Z4AI90</accession>
<keyword evidence="2" id="KW-0520">NAD</keyword>
<protein>
    <submittedName>
        <fullName evidence="4">Glycerate dehydrogenase</fullName>
        <ecNumber evidence="4">1.1.1.29</ecNumber>
    </submittedName>
</protein>
<dbReference type="EMBL" id="CP029803">
    <property type="protein sequence ID" value="AWT59807.1"/>
    <property type="molecule type" value="Genomic_DNA"/>
</dbReference>
<evidence type="ECO:0000256" key="1">
    <source>
        <dbReference type="ARBA" id="ARBA00023002"/>
    </source>
</evidence>
<organism evidence="4 5">
    <name type="scientific">Candidatus Moanibacter tarae</name>
    <dbReference type="NCBI Taxonomy" id="2200854"/>
    <lineage>
        <taxon>Bacteria</taxon>
        <taxon>Pseudomonadati</taxon>
        <taxon>Verrucomicrobiota</taxon>
        <taxon>Opitutia</taxon>
        <taxon>Puniceicoccales</taxon>
        <taxon>Puniceicoccales incertae sedis</taxon>
        <taxon>Candidatus Moanibacter</taxon>
    </lineage>
</organism>
<dbReference type="InterPro" id="IPR006140">
    <property type="entry name" value="D-isomer_DH_NAD-bd"/>
</dbReference>
<reference evidence="4 5" key="1">
    <citation type="submission" date="2018-06" db="EMBL/GenBank/DDBJ databases">
        <title>Draft Genome Sequence of a Novel Marine Bacterium Related to the Verrucomicrobia.</title>
        <authorList>
            <person name="Vosseberg J."/>
            <person name="Martijn J."/>
            <person name="Ettema T.J.G."/>
        </authorList>
    </citation>
    <scope>NUCLEOTIDE SEQUENCE [LARGE SCALE GENOMIC DNA]</scope>
    <source>
        <strain evidence="4">TARA_B100001123</strain>
    </source>
</reference>
<sequence>MKSSTVKVTLAFDLGHKFVSDLQATFPNVEFRTAYSPEERLKEAPDTEVQFGLIDRETYLAASNLRWFHFIGIGFDGTLKEIPEIIDSDTIMTNTRETHVIPISEHVFAMMLAFAHRVPELLDDQHKHHWETKKYKGRIIELANTTMGVVAMGDIGTAVAKRAQAFDMDVYAVDIKEMNPPPGVAEVWDVSCLDDLLKISDWLVITAPLTDQTRDMIGLKEIERLKSGAHVIVVSRGSIVNEAALIQGLRSGHIAGAALDATATEPLPSDSPLWDEPNVIISPHACAESTQLLERRGQIFKENLRRYLSDDPLINLCDTEAGY</sequence>
<dbReference type="GO" id="GO:0008465">
    <property type="term" value="F:hydroxypyruvate reductase (NADH) activity"/>
    <property type="evidence" value="ECO:0007669"/>
    <property type="project" value="UniProtKB-EC"/>
</dbReference>
<dbReference type="InterPro" id="IPR036291">
    <property type="entry name" value="NAD(P)-bd_dom_sf"/>
</dbReference>
<dbReference type="PANTHER" id="PTHR43333:SF1">
    <property type="entry name" value="D-ISOMER SPECIFIC 2-HYDROXYACID DEHYDROGENASE NAD-BINDING DOMAIN-CONTAINING PROTEIN"/>
    <property type="match status" value="1"/>
</dbReference>
<evidence type="ECO:0000259" key="3">
    <source>
        <dbReference type="Pfam" id="PF02826"/>
    </source>
</evidence>
<dbReference type="SUPFAM" id="SSF51735">
    <property type="entry name" value="NAD(P)-binding Rossmann-fold domains"/>
    <property type="match status" value="1"/>
</dbReference>
<dbReference type="Pfam" id="PF02826">
    <property type="entry name" value="2-Hacid_dh_C"/>
    <property type="match status" value="1"/>
</dbReference>
<dbReference type="KEGG" id="mtar:DF168_01002"/>
<keyword evidence="1 4" id="KW-0560">Oxidoreductase</keyword>
<feature type="domain" description="D-isomer specific 2-hydroxyacid dehydrogenase NAD-binding" evidence="3">
    <location>
        <begin position="108"/>
        <end position="285"/>
    </location>
</feature>
<gene>
    <name evidence="4" type="primary">hprA</name>
    <name evidence="4" type="ORF">DF168_01002</name>
</gene>
<evidence type="ECO:0000256" key="2">
    <source>
        <dbReference type="ARBA" id="ARBA00023027"/>
    </source>
</evidence>
<dbReference type="CDD" id="cd05300">
    <property type="entry name" value="2-Hacid_dh_1"/>
    <property type="match status" value="1"/>
</dbReference>